<organism evidence="9 10">
    <name type="scientific">Virgibacillus salinus</name>
    <dbReference type="NCBI Taxonomy" id="553311"/>
    <lineage>
        <taxon>Bacteria</taxon>
        <taxon>Bacillati</taxon>
        <taxon>Bacillota</taxon>
        <taxon>Bacilli</taxon>
        <taxon>Bacillales</taxon>
        <taxon>Bacillaceae</taxon>
        <taxon>Virgibacillus</taxon>
    </lineage>
</organism>
<feature type="transmembrane region" description="Helical" evidence="7">
    <location>
        <begin position="67"/>
        <end position="87"/>
    </location>
</feature>
<dbReference type="Gene3D" id="1.20.1540.10">
    <property type="entry name" value="Rhomboid-like"/>
    <property type="match status" value="1"/>
</dbReference>
<dbReference type="GO" id="GO:0006508">
    <property type="term" value="P:proteolysis"/>
    <property type="evidence" value="ECO:0007669"/>
    <property type="project" value="UniProtKB-KW"/>
</dbReference>
<dbReference type="Pfam" id="PF01694">
    <property type="entry name" value="Rhomboid"/>
    <property type="match status" value="1"/>
</dbReference>
<evidence type="ECO:0000256" key="6">
    <source>
        <dbReference type="ARBA" id="ARBA00023136"/>
    </source>
</evidence>
<comment type="similarity">
    <text evidence="2">Belongs to the peptidase S54 family.</text>
</comment>
<evidence type="ECO:0000256" key="5">
    <source>
        <dbReference type="ARBA" id="ARBA00022989"/>
    </source>
</evidence>
<evidence type="ECO:0000256" key="3">
    <source>
        <dbReference type="ARBA" id="ARBA00022692"/>
    </source>
</evidence>
<feature type="transmembrane region" description="Helical" evidence="7">
    <location>
        <begin position="177"/>
        <end position="198"/>
    </location>
</feature>
<accession>A0A1H1FZ23</accession>
<dbReference type="Proteomes" id="UP000199444">
    <property type="component" value="Unassembled WGS sequence"/>
</dbReference>
<evidence type="ECO:0000256" key="4">
    <source>
        <dbReference type="ARBA" id="ARBA00022801"/>
    </source>
</evidence>
<keyword evidence="5 7" id="KW-1133">Transmembrane helix</keyword>
<dbReference type="SUPFAM" id="SSF144091">
    <property type="entry name" value="Rhomboid-like"/>
    <property type="match status" value="1"/>
</dbReference>
<dbReference type="AlphaFoldDB" id="A0A1H1FZ23"/>
<evidence type="ECO:0000256" key="1">
    <source>
        <dbReference type="ARBA" id="ARBA00004141"/>
    </source>
</evidence>
<gene>
    <name evidence="9" type="ORF">SAMN05216231_3501</name>
</gene>
<dbReference type="GO" id="GO:0016020">
    <property type="term" value="C:membrane"/>
    <property type="evidence" value="ECO:0007669"/>
    <property type="project" value="UniProtKB-SubCell"/>
</dbReference>
<dbReference type="GO" id="GO:0004252">
    <property type="term" value="F:serine-type endopeptidase activity"/>
    <property type="evidence" value="ECO:0007669"/>
    <property type="project" value="InterPro"/>
</dbReference>
<keyword evidence="9" id="KW-0645">Protease</keyword>
<feature type="transmembrane region" description="Helical" evidence="7">
    <location>
        <begin position="153"/>
        <end position="171"/>
    </location>
</feature>
<dbReference type="InterPro" id="IPR050925">
    <property type="entry name" value="Rhomboid_protease_S54"/>
</dbReference>
<feature type="transmembrane region" description="Helical" evidence="7">
    <location>
        <begin position="231"/>
        <end position="252"/>
    </location>
</feature>
<feature type="transmembrane region" description="Helical" evidence="7">
    <location>
        <begin position="12"/>
        <end position="32"/>
    </location>
</feature>
<name>A0A1H1FZ23_9BACI</name>
<sequence>MFIRTERSIKEFIQFYPIIAGLIIIHLVLWLITDFLPFPFGDQLDRWGTGNNFYISQGEYWRLFTSIFLHAGLMHAVFNSFALVLFGPALEQMLGKYKFIFAYIGAGLIGNLATYFLTPTVYYEYVGASGAVYGLFGIYIYMVAFRKHLIDQANSQIIMTIFIIGLVMTFIQPGINIYAHIFGFIGGFALAPLVLSNAQPFSPWRNRRYRDDDSIQFNPNRWKKRRIPKKVYAKILWGFLGILIILGLIGRIF</sequence>
<keyword evidence="3 7" id="KW-0812">Transmembrane</keyword>
<dbReference type="PANTHER" id="PTHR43731">
    <property type="entry name" value="RHOMBOID PROTEASE"/>
    <property type="match status" value="1"/>
</dbReference>
<evidence type="ECO:0000313" key="10">
    <source>
        <dbReference type="Proteomes" id="UP000199444"/>
    </source>
</evidence>
<keyword evidence="4" id="KW-0378">Hydrolase</keyword>
<feature type="transmembrane region" description="Helical" evidence="7">
    <location>
        <begin position="99"/>
        <end position="116"/>
    </location>
</feature>
<comment type="subcellular location">
    <subcellularLocation>
        <location evidence="1">Membrane</location>
        <topology evidence="1">Multi-pass membrane protein</topology>
    </subcellularLocation>
</comment>
<protein>
    <submittedName>
        <fullName evidence="9">Membrane associated serine protease, rhomboid family</fullName>
    </submittedName>
</protein>
<evidence type="ECO:0000256" key="2">
    <source>
        <dbReference type="ARBA" id="ARBA00009045"/>
    </source>
</evidence>
<proteinExistence type="inferred from homology"/>
<dbReference type="InterPro" id="IPR035952">
    <property type="entry name" value="Rhomboid-like_sf"/>
</dbReference>
<evidence type="ECO:0000259" key="8">
    <source>
        <dbReference type="Pfam" id="PF01694"/>
    </source>
</evidence>
<reference evidence="9 10" key="1">
    <citation type="submission" date="2016-10" db="EMBL/GenBank/DDBJ databases">
        <authorList>
            <person name="de Groot N.N."/>
        </authorList>
    </citation>
    <scope>NUCLEOTIDE SEQUENCE [LARGE SCALE GENOMIC DNA]</scope>
    <source>
        <strain evidence="9 10">CGMCC 1.10449</strain>
    </source>
</reference>
<keyword evidence="6 7" id="KW-0472">Membrane</keyword>
<evidence type="ECO:0000256" key="7">
    <source>
        <dbReference type="SAM" id="Phobius"/>
    </source>
</evidence>
<keyword evidence="10" id="KW-1185">Reference proteome</keyword>
<dbReference type="EMBL" id="FNKD01000004">
    <property type="protein sequence ID" value="SDR06227.1"/>
    <property type="molecule type" value="Genomic_DNA"/>
</dbReference>
<feature type="transmembrane region" description="Helical" evidence="7">
    <location>
        <begin position="122"/>
        <end position="141"/>
    </location>
</feature>
<dbReference type="InterPro" id="IPR022764">
    <property type="entry name" value="Peptidase_S54_rhomboid_dom"/>
</dbReference>
<dbReference type="STRING" id="553311.SAMN05216231_3501"/>
<dbReference type="PANTHER" id="PTHR43731:SF14">
    <property type="entry name" value="PRESENILIN-ASSOCIATED RHOMBOID-LIKE PROTEIN, MITOCHONDRIAL"/>
    <property type="match status" value="1"/>
</dbReference>
<feature type="domain" description="Peptidase S54 rhomboid" evidence="8">
    <location>
        <begin position="58"/>
        <end position="195"/>
    </location>
</feature>
<dbReference type="RefSeq" id="WP_092494222.1">
    <property type="nucleotide sequence ID" value="NZ_FNKD01000004.1"/>
</dbReference>
<evidence type="ECO:0000313" key="9">
    <source>
        <dbReference type="EMBL" id="SDR06227.1"/>
    </source>
</evidence>